<name>A0A151T545_CAJCA</name>
<dbReference type="InterPro" id="IPR013103">
    <property type="entry name" value="RVT_2"/>
</dbReference>
<accession>A0A151T545</accession>
<sequence>FDVKNAFLHNDLVYMDIPPGYTMSSQTKFLSKLQKALYGLRQLAHAWFGQFNLAMKKFVYKQSHSGHTLFFKHQNKQVTTLIIMSMIR</sequence>
<feature type="domain" description="Reverse transcriptase Ty1/copia-type" evidence="1">
    <location>
        <begin position="2"/>
        <end position="78"/>
    </location>
</feature>
<reference evidence="2 3" key="1">
    <citation type="journal article" date="2012" name="Nat. Biotechnol.">
        <title>Draft genome sequence of pigeonpea (Cajanus cajan), an orphan legume crop of resource-poor farmers.</title>
        <authorList>
            <person name="Varshney R.K."/>
            <person name="Chen W."/>
            <person name="Li Y."/>
            <person name="Bharti A.K."/>
            <person name="Saxena R.K."/>
            <person name="Schlueter J.A."/>
            <person name="Donoghue M.T."/>
            <person name="Azam S."/>
            <person name="Fan G."/>
            <person name="Whaley A.M."/>
            <person name="Farmer A.D."/>
            <person name="Sheridan J."/>
            <person name="Iwata A."/>
            <person name="Tuteja R."/>
            <person name="Penmetsa R.V."/>
            <person name="Wu W."/>
            <person name="Upadhyaya H.D."/>
            <person name="Yang S.P."/>
            <person name="Shah T."/>
            <person name="Saxena K.B."/>
            <person name="Michael T."/>
            <person name="McCombie W.R."/>
            <person name="Yang B."/>
            <person name="Zhang G."/>
            <person name="Yang H."/>
            <person name="Wang J."/>
            <person name="Spillane C."/>
            <person name="Cook D.R."/>
            <person name="May G.D."/>
            <person name="Xu X."/>
            <person name="Jackson S.A."/>
        </authorList>
    </citation>
    <scope>NUCLEOTIDE SEQUENCE [LARGE SCALE GENOMIC DNA]</scope>
    <source>
        <strain evidence="3">cv. Asha</strain>
    </source>
</reference>
<dbReference type="Pfam" id="PF07727">
    <property type="entry name" value="RVT_2"/>
    <property type="match status" value="1"/>
</dbReference>
<gene>
    <name evidence="2" type="ORF">KK1_016703</name>
</gene>
<dbReference type="Gramene" id="C.cajan_16228.t">
    <property type="protein sequence ID" value="C.cajan_16228.t.cds1"/>
    <property type="gene ID" value="C.cajan_16228"/>
</dbReference>
<dbReference type="EMBL" id="CM003610">
    <property type="protein sequence ID" value="KYP62179.1"/>
    <property type="molecule type" value="Genomic_DNA"/>
</dbReference>
<dbReference type="Proteomes" id="UP000075243">
    <property type="component" value="Chromosome 8"/>
</dbReference>
<protein>
    <submittedName>
        <fullName evidence="2">Retrovirus-related Pol polyprotein from transposon TNT 1-94</fullName>
    </submittedName>
</protein>
<evidence type="ECO:0000259" key="1">
    <source>
        <dbReference type="Pfam" id="PF07727"/>
    </source>
</evidence>
<feature type="non-terminal residue" evidence="2">
    <location>
        <position position="1"/>
    </location>
</feature>
<evidence type="ECO:0000313" key="2">
    <source>
        <dbReference type="EMBL" id="KYP62179.1"/>
    </source>
</evidence>
<proteinExistence type="predicted"/>
<dbReference type="AlphaFoldDB" id="A0A151T545"/>
<evidence type="ECO:0000313" key="3">
    <source>
        <dbReference type="Proteomes" id="UP000075243"/>
    </source>
</evidence>
<organism evidence="2 3">
    <name type="scientific">Cajanus cajan</name>
    <name type="common">Pigeon pea</name>
    <name type="synonym">Cajanus indicus</name>
    <dbReference type="NCBI Taxonomy" id="3821"/>
    <lineage>
        <taxon>Eukaryota</taxon>
        <taxon>Viridiplantae</taxon>
        <taxon>Streptophyta</taxon>
        <taxon>Embryophyta</taxon>
        <taxon>Tracheophyta</taxon>
        <taxon>Spermatophyta</taxon>
        <taxon>Magnoliopsida</taxon>
        <taxon>eudicotyledons</taxon>
        <taxon>Gunneridae</taxon>
        <taxon>Pentapetalae</taxon>
        <taxon>rosids</taxon>
        <taxon>fabids</taxon>
        <taxon>Fabales</taxon>
        <taxon>Fabaceae</taxon>
        <taxon>Papilionoideae</taxon>
        <taxon>50 kb inversion clade</taxon>
        <taxon>NPAAA clade</taxon>
        <taxon>indigoferoid/millettioid clade</taxon>
        <taxon>Phaseoleae</taxon>
        <taxon>Cajanus</taxon>
    </lineage>
</organism>
<keyword evidence="3" id="KW-1185">Reference proteome</keyword>